<proteinExistence type="predicted"/>
<dbReference type="GeneID" id="113874241"/>
<dbReference type="KEGG" id="aprc:113874241"/>
<dbReference type="RefSeq" id="XP_027368273.1">
    <property type="nucleotide sequence ID" value="XM_027512472.1"/>
</dbReference>
<organism evidence="3 4">
    <name type="scientific">Abrus precatorius</name>
    <name type="common">Indian licorice</name>
    <name type="synonym">Glycine abrus</name>
    <dbReference type="NCBI Taxonomy" id="3816"/>
    <lineage>
        <taxon>Eukaryota</taxon>
        <taxon>Viridiplantae</taxon>
        <taxon>Streptophyta</taxon>
        <taxon>Embryophyta</taxon>
        <taxon>Tracheophyta</taxon>
        <taxon>Spermatophyta</taxon>
        <taxon>Magnoliopsida</taxon>
        <taxon>eudicotyledons</taxon>
        <taxon>Gunneridae</taxon>
        <taxon>Pentapetalae</taxon>
        <taxon>rosids</taxon>
        <taxon>fabids</taxon>
        <taxon>Fabales</taxon>
        <taxon>Fabaceae</taxon>
        <taxon>Papilionoideae</taxon>
        <taxon>50 kb inversion clade</taxon>
        <taxon>NPAAA clade</taxon>
        <taxon>indigoferoid/millettioid clade</taxon>
        <taxon>Abreae</taxon>
        <taxon>Abrus</taxon>
    </lineage>
</organism>
<dbReference type="PANTHER" id="PTHR15503:SF45">
    <property type="entry name" value="RNA-DIRECTED DNA POLYMERASE HOMOLOG"/>
    <property type="match status" value="1"/>
</dbReference>
<dbReference type="AlphaFoldDB" id="A0A8B8MK41"/>
<evidence type="ECO:0000256" key="1">
    <source>
        <dbReference type="SAM" id="MobiDB-lite"/>
    </source>
</evidence>
<feature type="region of interest" description="Disordered" evidence="1">
    <location>
        <begin position="256"/>
        <end position="282"/>
    </location>
</feature>
<keyword evidence="3" id="KW-1185">Reference proteome</keyword>
<protein>
    <submittedName>
        <fullName evidence="4">Uncharacterized protein LOC113874241</fullName>
    </submittedName>
</protein>
<gene>
    <name evidence="4" type="primary">LOC113874241</name>
</gene>
<evidence type="ECO:0000259" key="2">
    <source>
        <dbReference type="Pfam" id="PF03732"/>
    </source>
</evidence>
<accession>A0A8B8MK41</accession>
<evidence type="ECO:0000313" key="3">
    <source>
        <dbReference type="Proteomes" id="UP000694853"/>
    </source>
</evidence>
<feature type="domain" description="Retrotransposon gag" evidence="2">
    <location>
        <begin position="77"/>
        <end position="174"/>
    </location>
</feature>
<feature type="compositionally biased region" description="Polar residues" evidence="1">
    <location>
        <begin position="210"/>
        <end position="219"/>
    </location>
</feature>
<dbReference type="OrthoDB" id="1936908at2759"/>
<feature type="region of interest" description="Disordered" evidence="1">
    <location>
        <begin position="201"/>
        <end position="227"/>
    </location>
</feature>
<dbReference type="InterPro" id="IPR032567">
    <property type="entry name" value="RTL1-rel"/>
</dbReference>
<evidence type="ECO:0000313" key="4">
    <source>
        <dbReference type="RefSeq" id="XP_027368273.1"/>
    </source>
</evidence>
<reference evidence="4" key="2">
    <citation type="submission" date="2025-08" db="UniProtKB">
        <authorList>
            <consortium name="RefSeq"/>
        </authorList>
    </citation>
    <scope>IDENTIFICATION</scope>
    <source>
        <tissue evidence="4">Young leaves</tissue>
    </source>
</reference>
<sequence>MAWREKNATIDALLERVVGILERKNEPAPNCGLSEFHKNKPSQFRGRFDPNGAQLWLEELEKIFEAMACSNEEKVAYATFMLAGEAEHWWRIARHQLGTEGIIADWQTFRRRFLEKYFPADLRRRKELEVLNLKQESMSVGEYAARFDELSRYCSYFMHADDRAQCSKFGSGLRLDIKQAIGYQQIMILCRDKRKEIRNGKKPYIHPNCQRGNNPSRVKQPNHGDSRQSELKFSIVEAFTSRENVAVILLPALNADNGKPKNDKGGSNKGEVWNVGRNIGGR</sequence>
<dbReference type="InterPro" id="IPR005162">
    <property type="entry name" value="Retrotrans_gag_dom"/>
</dbReference>
<dbReference type="PANTHER" id="PTHR15503">
    <property type="entry name" value="LDOC1 RELATED"/>
    <property type="match status" value="1"/>
</dbReference>
<dbReference type="Proteomes" id="UP000694853">
    <property type="component" value="Unplaced"/>
</dbReference>
<name>A0A8B8MK41_ABRPR</name>
<dbReference type="Pfam" id="PF03732">
    <property type="entry name" value="Retrotrans_gag"/>
    <property type="match status" value="1"/>
</dbReference>
<reference evidence="3" key="1">
    <citation type="journal article" date="2019" name="Toxins">
        <title>Detection of Abrin-Like and Prepropulchellin-Like Toxin Genes and Transcripts Using Whole Genome Sequencing and Full-Length Transcript Sequencing of Abrus precatorius.</title>
        <authorList>
            <person name="Hovde B.T."/>
            <person name="Daligault H.E."/>
            <person name="Hanschen E.R."/>
            <person name="Kunde Y.A."/>
            <person name="Johnson M.B."/>
            <person name="Starkenburg S.R."/>
            <person name="Johnson S.L."/>
        </authorList>
    </citation>
    <scope>NUCLEOTIDE SEQUENCE [LARGE SCALE GENOMIC DNA]</scope>
</reference>